<dbReference type="eggNOG" id="COG0153">
    <property type="taxonomic scope" value="Bacteria"/>
</dbReference>
<keyword evidence="6 15" id="KW-0418">Kinase</keyword>
<dbReference type="PROSITE" id="PS00627">
    <property type="entry name" value="GHMP_KINASES_ATP"/>
    <property type="match status" value="1"/>
</dbReference>
<dbReference type="AlphaFoldDB" id="A0A1H1UY35"/>
<dbReference type="InterPro" id="IPR006203">
    <property type="entry name" value="GHMP_knse_ATP-bd_CS"/>
</dbReference>
<evidence type="ECO:0000313" key="16">
    <source>
        <dbReference type="Proteomes" id="UP000185663"/>
    </source>
</evidence>
<keyword evidence="10" id="KW-0119">Carbohydrate metabolism</keyword>
<dbReference type="InterPro" id="IPR006204">
    <property type="entry name" value="GHMP_kinase_N_dom"/>
</dbReference>
<dbReference type="PROSITE" id="PS00106">
    <property type="entry name" value="GALACTOKINASE"/>
    <property type="match status" value="1"/>
</dbReference>
<keyword evidence="7" id="KW-0067">ATP-binding</keyword>
<dbReference type="PIRSF" id="PIRSF000530">
    <property type="entry name" value="Galactokinase"/>
    <property type="match status" value="1"/>
</dbReference>
<keyword evidence="16" id="KW-1185">Reference proteome</keyword>
<dbReference type="PANTHER" id="PTHR10457:SF7">
    <property type="entry name" value="GALACTOKINASE-RELATED"/>
    <property type="match status" value="1"/>
</dbReference>
<evidence type="ECO:0000256" key="3">
    <source>
        <dbReference type="ARBA" id="ARBA00022679"/>
    </source>
</evidence>
<evidence type="ECO:0000259" key="14">
    <source>
        <dbReference type="Pfam" id="PF10509"/>
    </source>
</evidence>
<evidence type="ECO:0000256" key="10">
    <source>
        <dbReference type="ARBA" id="ARBA00023277"/>
    </source>
</evidence>
<evidence type="ECO:0000259" key="13">
    <source>
        <dbReference type="Pfam" id="PF08544"/>
    </source>
</evidence>
<dbReference type="GO" id="GO:0004335">
    <property type="term" value="F:galactokinase activity"/>
    <property type="evidence" value="ECO:0007669"/>
    <property type="project" value="UniProtKB-UniRule"/>
</dbReference>
<organism evidence="15 16">
    <name type="scientific">Paraoerskovia marina</name>
    <dbReference type="NCBI Taxonomy" id="545619"/>
    <lineage>
        <taxon>Bacteria</taxon>
        <taxon>Bacillati</taxon>
        <taxon>Actinomycetota</taxon>
        <taxon>Actinomycetes</taxon>
        <taxon>Micrococcales</taxon>
        <taxon>Cellulomonadaceae</taxon>
        <taxon>Paraoerskovia</taxon>
    </lineage>
</organism>
<feature type="domain" description="GHMP kinase C-terminal" evidence="13">
    <location>
        <begin position="312"/>
        <end position="390"/>
    </location>
</feature>
<dbReference type="GO" id="GO:0006012">
    <property type="term" value="P:galactose metabolic process"/>
    <property type="evidence" value="ECO:0007669"/>
    <property type="project" value="UniProtKB-UniRule"/>
</dbReference>
<dbReference type="Gene3D" id="3.30.230.10">
    <property type="match status" value="1"/>
</dbReference>
<evidence type="ECO:0000259" key="12">
    <source>
        <dbReference type="Pfam" id="PF00288"/>
    </source>
</evidence>
<dbReference type="InterPro" id="IPR036554">
    <property type="entry name" value="GHMP_kinase_C_sf"/>
</dbReference>
<protein>
    <recommendedName>
        <fullName evidence="11">Galactokinase</fullName>
        <ecNumber evidence="11">2.7.1.6</ecNumber>
    </recommendedName>
</protein>
<keyword evidence="2" id="KW-0963">Cytoplasm</keyword>
<dbReference type="Pfam" id="PF00288">
    <property type="entry name" value="GHMP_kinases_N"/>
    <property type="match status" value="1"/>
</dbReference>
<dbReference type="Gene3D" id="3.30.70.890">
    <property type="entry name" value="GHMP kinase, C-terminal domain"/>
    <property type="match status" value="1"/>
</dbReference>
<evidence type="ECO:0000256" key="7">
    <source>
        <dbReference type="ARBA" id="ARBA00022840"/>
    </source>
</evidence>
<dbReference type="EC" id="2.7.1.6" evidence="11"/>
<keyword evidence="9" id="KW-0299">Galactose metabolism</keyword>
<evidence type="ECO:0000256" key="9">
    <source>
        <dbReference type="ARBA" id="ARBA00023144"/>
    </source>
</evidence>
<dbReference type="InterPro" id="IPR019539">
    <property type="entry name" value="GalKase_N"/>
</dbReference>
<evidence type="ECO:0000313" key="15">
    <source>
        <dbReference type="EMBL" id="SDS77425.1"/>
    </source>
</evidence>
<dbReference type="Pfam" id="PF10509">
    <property type="entry name" value="GalKase_gal_bdg"/>
    <property type="match status" value="1"/>
</dbReference>
<sequence>MSGVLPAWTTDEGTARATTLFEQTFGAAPLGVWAAPGRVNLIGEHTDYNAGLCLPIALEHRTFVAVSPRADRLVRLVSAQEQSTVREVRLDDVAPGTVEGWPAYVVGVAWALEQAGHSVVGFDVAVDSCVPYGAGLSSSAALESAVAVALDDLAGLGLGGDDAERAALAAACVRAENEIAGAPTGGMDQSTSLRATTGNAVLLDFTPGLDAVDSARHVPFDLADAGLALLVVDTRAPHALVDGQYAARRDACERAARTLGVTSLREIADMLGRSESPADELPAVLAALDDDVRPRARHVVTEIARVGTFVGLLDAGDVTEVGPVMDASHASLRDDYEVSCPELDLAVTAAREAGALGARMTGGGFGGSAIALVRATDIAAVQDAVLAAFADAGYTPPDLLVAVPAAPAGRAA</sequence>
<dbReference type="GO" id="GO:0005829">
    <property type="term" value="C:cytosol"/>
    <property type="evidence" value="ECO:0007669"/>
    <property type="project" value="TreeGrafter"/>
</dbReference>
<dbReference type="PRINTS" id="PR00959">
    <property type="entry name" value="MEVGALKINASE"/>
</dbReference>
<evidence type="ECO:0000256" key="1">
    <source>
        <dbReference type="ARBA" id="ARBA00006566"/>
    </source>
</evidence>
<dbReference type="FunFam" id="3.30.230.10:FF:000017">
    <property type="entry name" value="Galactokinase"/>
    <property type="match status" value="1"/>
</dbReference>
<dbReference type="GO" id="GO:0046872">
    <property type="term" value="F:metal ion binding"/>
    <property type="evidence" value="ECO:0007669"/>
    <property type="project" value="UniProtKB-KW"/>
</dbReference>
<gene>
    <name evidence="15" type="ORF">SAMN04489860_2334</name>
</gene>
<dbReference type="PANTHER" id="PTHR10457">
    <property type="entry name" value="MEVALONATE KINASE/GALACTOKINASE"/>
    <property type="match status" value="1"/>
</dbReference>
<proteinExistence type="inferred from homology"/>
<evidence type="ECO:0000256" key="2">
    <source>
        <dbReference type="ARBA" id="ARBA00022490"/>
    </source>
</evidence>
<comment type="similarity">
    <text evidence="1">Belongs to the GHMP kinase family. GalK subfamily.</text>
</comment>
<feature type="domain" description="Galactokinase N-terminal" evidence="14">
    <location>
        <begin position="20"/>
        <end position="68"/>
    </location>
</feature>
<dbReference type="RefSeq" id="WP_083372602.1">
    <property type="nucleotide sequence ID" value="NZ_LT629776.1"/>
</dbReference>
<dbReference type="InterPro" id="IPR000705">
    <property type="entry name" value="Galactokinase"/>
</dbReference>
<evidence type="ECO:0000256" key="6">
    <source>
        <dbReference type="ARBA" id="ARBA00022777"/>
    </source>
</evidence>
<evidence type="ECO:0000256" key="11">
    <source>
        <dbReference type="NCBIfam" id="TIGR00131"/>
    </source>
</evidence>
<evidence type="ECO:0000256" key="4">
    <source>
        <dbReference type="ARBA" id="ARBA00022723"/>
    </source>
</evidence>
<dbReference type="SUPFAM" id="SSF55060">
    <property type="entry name" value="GHMP Kinase, C-terminal domain"/>
    <property type="match status" value="1"/>
</dbReference>
<dbReference type="FunFam" id="3.30.70.890:FF:000001">
    <property type="entry name" value="Galactokinase"/>
    <property type="match status" value="1"/>
</dbReference>
<keyword evidence="5" id="KW-0547">Nucleotide-binding</keyword>
<keyword evidence="4" id="KW-0479">Metal-binding</keyword>
<accession>A0A1H1UY35</accession>
<evidence type="ECO:0000256" key="5">
    <source>
        <dbReference type="ARBA" id="ARBA00022741"/>
    </source>
</evidence>
<dbReference type="NCBIfam" id="TIGR00131">
    <property type="entry name" value="gal_kin"/>
    <property type="match status" value="1"/>
</dbReference>
<dbReference type="SUPFAM" id="SSF54211">
    <property type="entry name" value="Ribosomal protein S5 domain 2-like"/>
    <property type="match status" value="1"/>
</dbReference>
<dbReference type="InterPro" id="IPR020568">
    <property type="entry name" value="Ribosomal_Su5_D2-typ_SF"/>
</dbReference>
<dbReference type="Pfam" id="PF08544">
    <property type="entry name" value="GHMP_kinases_C"/>
    <property type="match status" value="1"/>
</dbReference>
<dbReference type="PRINTS" id="PR00473">
    <property type="entry name" value="GALCTOKINASE"/>
</dbReference>
<dbReference type="InterPro" id="IPR006206">
    <property type="entry name" value="Mevalonate/galactokinase"/>
</dbReference>
<dbReference type="OrthoDB" id="250531at2"/>
<dbReference type="InterPro" id="IPR019741">
    <property type="entry name" value="Galactokinase_CS"/>
</dbReference>
<keyword evidence="3" id="KW-0808">Transferase</keyword>
<dbReference type="GO" id="GO:0005524">
    <property type="term" value="F:ATP binding"/>
    <property type="evidence" value="ECO:0007669"/>
    <property type="project" value="UniProtKB-UniRule"/>
</dbReference>
<dbReference type="STRING" id="545619.SAMN04489860_2334"/>
<dbReference type="EMBL" id="LT629776">
    <property type="protein sequence ID" value="SDS77425.1"/>
    <property type="molecule type" value="Genomic_DNA"/>
</dbReference>
<dbReference type="Proteomes" id="UP000185663">
    <property type="component" value="Chromosome I"/>
</dbReference>
<feature type="domain" description="GHMP kinase N-terminal" evidence="12">
    <location>
        <begin position="104"/>
        <end position="193"/>
    </location>
</feature>
<name>A0A1H1UY35_9CELL</name>
<dbReference type="InterPro" id="IPR013750">
    <property type="entry name" value="GHMP_kinase_C_dom"/>
</dbReference>
<keyword evidence="8" id="KW-0460">Magnesium</keyword>
<reference evidence="15 16" key="1">
    <citation type="submission" date="2016-10" db="EMBL/GenBank/DDBJ databases">
        <authorList>
            <person name="de Groot N.N."/>
        </authorList>
    </citation>
    <scope>NUCLEOTIDE SEQUENCE [LARGE SCALE GENOMIC DNA]</scope>
    <source>
        <strain evidence="15 16">DSM 22126</strain>
    </source>
</reference>
<dbReference type="InterPro" id="IPR014721">
    <property type="entry name" value="Ribsml_uS5_D2-typ_fold_subgr"/>
</dbReference>
<evidence type="ECO:0000256" key="8">
    <source>
        <dbReference type="ARBA" id="ARBA00022842"/>
    </source>
</evidence>